<comment type="caution">
    <text evidence="1">The sequence shown here is derived from an EMBL/GenBank/DDBJ whole genome shotgun (WGS) entry which is preliminary data.</text>
</comment>
<dbReference type="AlphaFoldDB" id="A0AAV7NMG3"/>
<dbReference type="EMBL" id="JANPWB010000012">
    <property type="protein sequence ID" value="KAJ1117248.1"/>
    <property type="molecule type" value="Genomic_DNA"/>
</dbReference>
<keyword evidence="2" id="KW-1185">Reference proteome</keyword>
<evidence type="ECO:0000313" key="1">
    <source>
        <dbReference type="EMBL" id="KAJ1117248.1"/>
    </source>
</evidence>
<evidence type="ECO:0000313" key="2">
    <source>
        <dbReference type="Proteomes" id="UP001066276"/>
    </source>
</evidence>
<organism evidence="1 2">
    <name type="scientific">Pleurodeles waltl</name>
    <name type="common">Iberian ribbed newt</name>
    <dbReference type="NCBI Taxonomy" id="8319"/>
    <lineage>
        <taxon>Eukaryota</taxon>
        <taxon>Metazoa</taxon>
        <taxon>Chordata</taxon>
        <taxon>Craniata</taxon>
        <taxon>Vertebrata</taxon>
        <taxon>Euteleostomi</taxon>
        <taxon>Amphibia</taxon>
        <taxon>Batrachia</taxon>
        <taxon>Caudata</taxon>
        <taxon>Salamandroidea</taxon>
        <taxon>Salamandridae</taxon>
        <taxon>Pleurodelinae</taxon>
        <taxon>Pleurodeles</taxon>
    </lineage>
</organism>
<evidence type="ECO:0008006" key="3">
    <source>
        <dbReference type="Google" id="ProtNLM"/>
    </source>
</evidence>
<dbReference type="Proteomes" id="UP001066276">
    <property type="component" value="Chromosome 8"/>
</dbReference>
<proteinExistence type="predicted"/>
<gene>
    <name evidence="1" type="ORF">NDU88_005448</name>
</gene>
<accession>A0AAV7NMG3</accession>
<reference evidence="1" key="1">
    <citation type="journal article" date="2022" name="bioRxiv">
        <title>Sequencing and chromosome-scale assembly of the giantPleurodeles waltlgenome.</title>
        <authorList>
            <person name="Brown T."/>
            <person name="Elewa A."/>
            <person name="Iarovenko S."/>
            <person name="Subramanian E."/>
            <person name="Araus A.J."/>
            <person name="Petzold A."/>
            <person name="Susuki M."/>
            <person name="Suzuki K.-i.T."/>
            <person name="Hayashi T."/>
            <person name="Toyoda A."/>
            <person name="Oliveira C."/>
            <person name="Osipova E."/>
            <person name="Leigh N.D."/>
            <person name="Simon A."/>
            <person name="Yun M.H."/>
        </authorList>
    </citation>
    <scope>NUCLEOTIDE SEQUENCE</scope>
    <source>
        <strain evidence="1">20211129_DDA</strain>
        <tissue evidence="1">Liver</tissue>
    </source>
</reference>
<protein>
    <recommendedName>
        <fullName evidence="3">Retrotransposon gag domain-containing protein</fullName>
    </recommendedName>
</protein>
<name>A0AAV7NMG3_PLEWA</name>
<sequence length="156" mass="17669">MRRRPMLLHLWGSAIHKLGRSVVEEGPPFNYQSLKRALTTHFEPLVNPDYEHFFLRQARQLPNESIDTFYARLKDLAHKGCAFVKLQENILQVPGMSMVNILTMGRSKELPKVHAAYMDAALQTQVKSELVNAISASVTEKKKVGSRLLRALDLAS</sequence>